<reference evidence="3" key="1">
    <citation type="submission" date="2021-02" db="EMBL/GenBank/DDBJ databases">
        <authorList>
            <person name="Nowell W R."/>
        </authorList>
    </citation>
    <scope>NUCLEOTIDE SEQUENCE</scope>
</reference>
<keyword evidence="1" id="KW-0802">TPR repeat</keyword>
<sequence length="61" mass="7129">RGSWILLFKLISLAQIHFAQANYDLALESYKSALKLFDNEINFKRLAIIHSNIGQIYYLKN</sequence>
<feature type="non-terminal residue" evidence="3">
    <location>
        <position position="1"/>
    </location>
</feature>
<evidence type="ECO:0000313" key="4">
    <source>
        <dbReference type="Proteomes" id="UP000681722"/>
    </source>
</evidence>
<evidence type="ECO:0000313" key="3">
    <source>
        <dbReference type="EMBL" id="CAF4026049.1"/>
    </source>
</evidence>
<dbReference type="Proteomes" id="UP000681722">
    <property type="component" value="Unassembled WGS sequence"/>
</dbReference>
<accession>A0A8S2NZL6</accession>
<feature type="chain" id="PRO_5035780757" description="Tetratricopeptide repeat protein" evidence="2">
    <location>
        <begin position="22"/>
        <end position="61"/>
    </location>
</feature>
<dbReference type="Gene3D" id="1.25.40.10">
    <property type="entry name" value="Tetratricopeptide repeat domain"/>
    <property type="match status" value="1"/>
</dbReference>
<organism evidence="3 4">
    <name type="scientific">Didymodactylos carnosus</name>
    <dbReference type="NCBI Taxonomy" id="1234261"/>
    <lineage>
        <taxon>Eukaryota</taxon>
        <taxon>Metazoa</taxon>
        <taxon>Spiralia</taxon>
        <taxon>Gnathifera</taxon>
        <taxon>Rotifera</taxon>
        <taxon>Eurotatoria</taxon>
        <taxon>Bdelloidea</taxon>
        <taxon>Philodinida</taxon>
        <taxon>Philodinidae</taxon>
        <taxon>Didymodactylos</taxon>
    </lineage>
</organism>
<dbReference type="SUPFAM" id="SSF48452">
    <property type="entry name" value="TPR-like"/>
    <property type="match status" value="1"/>
</dbReference>
<evidence type="ECO:0000256" key="2">
    <source>
        <dbReference type="SAM" id="SignalP"/>
    </source>
</evidence>
<dbReference type="AlphaFoldDB" id="A0A8S2NZL6"/>
<feature type="repeat" description="TPR" evidence="1">
    <location>
        <begin position="7"/>
        <end position="40"/>
    </location>
</feature>
<dbReference type="PROSITE" id="PS50005">
    <property type="entry name" value="TPR"/>
    <property type="match status" value="1"/>
</dbReference>
<evidence type="ECO:0000256" key="1">
    <source>
        <dbReference type="PROSITE-ProRule" id="PRU00339"/>
    </source>
</evidence>
<dbReference type="InterPro" id="IPR019734">
    <property type="entry name" value="TPR_rpt"/>
</dbReference>
<dbReference type="EMBL" id="CAJOBC010016021">
    <property type="protein sequence ID" value="CAF4026049.1"/>
    <property type="molecule type" value="Genomic_DNA"/>
</dbReference>
<gene>
    <name evidence="3" type="ORF">SRO942_LOCUS26420</name>
</gene>
<protein>
    <recommendedName>
        <fullName evidence="5">Tetratricopeptide repeat protein</fullName>
    </recommendedName>
</protein>
<proteinExistence type="predicted"/>
<comment type="caution">
    <text evidence="3">The sequence shown here is derived from an EMBL/GenBank/DDBJ whole genome shotgun (WGS) entry which is preliminary data.</text>
</comment>
<name>A0A8S2NZL6_9BILA</name>
<evidence type="ECO:0008006" key="5">
    <source>
        <dbReference type="Google" id="ProtNLM"/>
    </source>
</evidence>
<dbReference type="InterPro" id="IPR011990">
    <property type="entry name" value="TPR-like_helical_dom_sf"/>
</dbReference>
<keyword evidence="2" id="KW-0732">Signal</keyword>
<feature type="signal peptide" evidence="2">
    <location>
        <begin position="1"/>
        <end position="21"/>
    </location>
</feature>